<evidence type="ECO:0000256" key="8">
    <source>
        <dbReference type="ARBA" id="ARBA00022679"/>
    </source>
</evidence>
<dbReference type="HAMAP" id="MF_01025">
    <property type="entry name" value="LeuA_type1"/>
    <property type="match status" value="1"/>
</dbReference>
<dbReference type="InterPro" id="IPR005671">
    <property type="entry name" value="LeuA_bact_synth"/>
</dbReference>
<comment type="similarity">
    <text evidence="3 14">Belongs to the alpha-IPM synthase/homocitrate synthase family. LeuA type 1 subfamily.</text>
</comment>
<evidence type="ECO:0000313" key="16">
    <source>
        <dbReference type="EMBL" id="RUO74927.1"/>
    </source>
</evidence>
<dbReference type="InterPro" id="IPR036230">
    <property type="entry name" value="LeuA_allosteric_dom_sf"/>
</dbReference>
<dbReference type="PANTHER" id="PTHR10277">
    <property type="entry name" value="HOMOCITRATE SYNTHASE-RELATED"/>
    <property type="match status" value="1"/>
</dbReference>
<dbReference type="CDD" id="cd07940">
    <property type="entry name" value="DRE_TIM_IPMS"/>
    <property type="match status" value="1"/>
</dbReference>
<comment type="subunit">
    <text evidence="14">Homodimer.</text>
</comment>
<dbReference type="GO" id="GO:0003985">
    <property type="term" value="F:acetyl-CoA C-acetyltransferase activity"/>
    <property type="evidence" value="ECO:0007669"/>
    <property type="project" value="UniProtKB-UniRule"/>
</dbReference>
<dbReference type="InterPro" id="IPR013709">
    <property type="entry name" value="2-isopropylmalate_synth_dimer"/>
</dbReference>
<dbReference type="GO" id="GO:0009098">
    <property type="term" value="P:L-leucine biosynthetic process"/>
    <property type="evidence" value="ECO:0007669"/>
    <property type="project" value="UniProtKB-UniRule"/>
</dbReference>
<comment type="pathway">
    <text evidence="2 14">Amino-acid biosynthesis; L-leucine biosynthesis; L-leucine from 3-methyl-2-oxobutanoate: step 1/4.</text>
</comment>
<dbReference type="GO" id="GO:0003852">
    <property type="term" value="F:2-isopropylmalate synthase activity"/>
    <property type="evidence" value="ECO:0007669"/>
    <property type="project" value="UniProtKB-UniRule"/>
</dbReference>
<dbReference type="Gene3D" id="1.10.238.260">
    <property type="match status" value="1"/>
</dbReference>
<dbReference type="SUPFAM" id="SSF110921">
    <property type="entry name" value="2-isopropylmalate synthase LeuA, allosteric (dimerisation) domain"/>
    <property type="match status" value="1"/>
</dbReference>
<dbReference type="NCBIfam" id="NF002084">
    <property type="entry name" value="PRK00915.1-1"/>
    <property type="match status" value="1"/>
</dbReference>
<dbReference type="UniPathway" id="UPA00048">
    <property type="reaction ID" value="UER00070"/>
</dbReference>
<evidence type="ECO:0000256" key="5">
    <source>
        <dbReference type="ARBA" id="ARBA00018198"/>
    </source>
</evidence>
<dbReference type="InterPro" id="IPR054691">
    <property type="entry name" value="LeuA/HCS_post-cat"/>
</dbReference>
<evidence type="ECO:0000256" key="3">
    <source>
        <dbReference type="ARBA" id="ARBA00009396"/>
    </source>
</evidence>
<dbReference type="FunFam" id="3.20.20.70:FF:000010">
    <property type="entry name" value="2-isopropylmalate synthase"/>
    <property type="match status" value="1"/>
</dbReference>
<accession>A0A432ZAE6</accession>
<dbReference type="SMART" id="SM00917">
    <property type="entry name" value="LeuA_dimer"/>
    <property type="match status" value="1"/>
</dbReference>
<dbReference type="GO" id="GO:0005829">
    <property type="term" value="C:cytosol"/>
    <property type="evidence" value="ECO:0007669"/>
    <property type="project" value="TreeGrafter"/>
</dbReference>
<dbReference type="STRING" id="1122124.GCA_000423165_00164"/>
<comment type="catalytic activity">
    <reaction evidence="1 14">
        <text>3-methyl-2-oxobutanoate + acetyl-CoA + H2O = (2S)-2-isopropylmalate + CoA + H(+)</text>
        <dbReference type="Rhea" id="RHEA:21524"/>
        <dbReference type="ChEBI" id="CHEBI:1178"/>
        <dbReference type="ChEBI" id="CHEBI:11851"/>
        <dbReference type="ChEBI" id="CHEBI:15377"/>
        <dbReference type="ChEBI" id="CHEBI:15378"/>
        <dbReference type="ChEBI" id="CHEBI:57287"/>
        <dbReference type="ChEBI" id="CHEBI:57288"/>
        <dbReference type="EC" id="2.3.3.13"/>
    </reaction>
</comment>
<keyword evidence="10 14" id="KW-0464">Manganese</keyword>
<dbReference type="AlphaFoldDB" id="A0A432ZAE6"/>
<dbReference type="Pfam" id="PF00682">
    <property type="entry name" value="HMGL-like"/>
    <property type="match status" value="1"/>
</dbReference>
<dbReference type="PROSITE" id="PS00816">
    <property type="entry name" value="AIPM_HOMOCIT_SYNTH_2"/>
    <property type="match status" value="1"/>
</dbReference>
<evidence type="ECO:0000256" key="12">
    <source>
        <dbReference type="ARBA" id="ARBA00029993"/>
    </source>
</evidence>
<sequence>MIAVPDNKIWMFDTTLRDGEQALRASLTKKQKLQLAQAISYLGVDIMELGFPASSPGDFDAVAEIARTVKGPIMCALARAVPADVRACGEALSGAEKSRIHTFIASSPLHLQYKLRKTLEQATEQAVNCIELARQYTDDVEFSCEDAGRTPIEDLCYMVEHAIAAGATTINIPDTVGYTVPDEFAGIISALKQRVPNIEQARLSVHCHNDLGLAVANSMAAVAAGARQVEATVNGIGERAGNCSLEEIAMIIKTREEHLGWHTAIQHKEIFRTSRLVSQVCNMPVQQNKAIVGANAFAHSSGIHQDGVLKAQNTYEIMTPESIGVRANELNLTSRSGKHVIKHRLAEMGYREGDYHLQEVYTDFLALADQKGQVFDYDLEALVFAQSLQERDDPYQLIALSTTTDAHGLASATVALQCDGATYERTATGYGPVEAAFAAIASMTNTPINMVSYNLGAKGSGANALGQVDITAAYDKQQFHGVGLATDIVRASVMAYIHVLNMIARAQHVHSLKQHLHADNRATSEVNV</sequence>
<keyword evidence="11 14" id="KW-0100">Branched-chain amino acid biosynthesis</keyword>
<evidence type="ECO:0000256" key="13">
    <source>
        <dbReference type="ARBA" id="ARBA00037629"/>
    </source>
</evidence>
<protein>
    <recommendedName>
        <fullName evidence="5 14">2-isopropylmalate synthase</fullName>
        <ecNumber evidence="4 14">2.3.3.13</ecNumber>
    </recommendedName>
    <alternativeName>
        <fullName evidence="12 14">Alpha-IPM synthase</fullName>
    </alternativeName>
    <alternativeName>
        <fullName evidence="14">Alpha-isopropylmalate synthase</fullName>
    </alternativeName>
</protein>
<dbReference type="NCBIfam" id="TIGR00973">
    <property type="entry name" value="leuA_bact"/>
    <property type="match status" value="1"/>
</dbReference>
<proteinExistence type="inferred from homology"/>
<dbReference type="InterPro" id="IPR050073">
    <property type="entry name" value="2-IPM_HCS-like"/>
</dbReference>
<dbReference type="PROSITE" id="PS00815">
    <property type="entry name" value="AIPM_HOMOCIT_SYNTH_1"/>
    <property type="match status" value="1"/>
</dbReference>
<comment type="function">
    <text evidence="13 14">Catalyzes the condensation of the acetyl group of acetyl-CoA with 3-methyl-2-oxobutanoate (2-ketoisovalerate) to form 3-carboxy-3-hydroxy-4-methylpentanoate (2-isopropylmalate).</text>
</comment>
<evidence type="ECO:0000256" key="2">
    <source>
        <dbReference type="ARBA" id="ARBA00004689"/>
    </source>
</evidence>
<keyword evidence="9 14" id="KW-0479">Metal-binding</keyword>
<dbReference type="SUPFAM" id="SSF51569">
    <property type="entry name" value="Aldolase"/>
    <property type="match status" value="1"/>
</dbReference>
<evidence type="ECO:0000256" key="7">
    <source>
        <dbReference type="ARBA" id="ARBA00022605"/>
    </source>
</evidence>
<dbReference type="InterPro" id="IPR002034">
    <property type="entry name" value="AIPM/Hcit_synth_CS"/>
</dbReference>
<evidence type="ECO:0000256" key="11">
    <source>
        <dbReference type="ARBA" id="ARBA00023304"/>
    </source>
</evidence>
<feature type="domain" description="Pyruvate carboxyltransferase" evidence="15">
    <location>
        <begin position="9"/>
        <end position="271"/>
    </location>
</feature>
<comment type="caution">
    <text evidence="16">The sequence shown here is derived from an EMBL/GenBank/DDBJ whole genome shotgun (WGS) entry which is preliminary data.</text>
</comment>
<evidence type="ECO:0000313" key="17">
    <source>
        <dbReference type="Proteomes" id="UP000287022"/>
    </source>
</evidence>
<gene>
    <name evidence="14" type="primary">leuA</name>
    <name evidence="16" type="ORF">CWI80_06250</name>
</gene>
<keyword evidence="8 14" id="KW-0808">Transferase</keyword>
<evidence type="ECO:0000256" key="14">
    <source>
        <dbReference type="HAMAP-Rule" id="MF_01025"/>
    </source>
</evidence>
<dbReference type="InterPro" id="IPR000891">
    <property type="entry name" value="PYR_CT"/>
</dbReference>
<dbReference type="FunFam" id="1.10.238.260:FF:000001">
    <property type="entry name" value="2-isopropylmalate synthase"/>
    <property type="match status" value="1"/>
</dbReference>
<keyword evidence="17" id="KW-1185">Reference proteome</keyword>
<dbReference type="Pfam" id="PF08502">
    <property type="entry name" value="LeuA_dimer"/>
    <property type="match status" value="1"/>
</dbReference>
<name>A0A432ZAE6_9GAMM</name>
<feature type="binding site" evidence="14">
    <location>
        <position position="242"/>
    </location>
    <ligand>
        <name>Mn(2+)</name>
        <dbReference type="ChEBI" id="CHEBI:29035"/>
    </ligand>
</feature>
<reference evidence="17" key="1">
    <citation type="journal article" date="2018" name="Front. Microbiol.">
        <title>Genome-Based Analysis Reveals the Taxonomy and Diversity of the Family Idiomarinaceae.</title>
        <authorList>
            <person name="Liu Y."/>
            <person name="Lai Q."/>
            <person name="Shao Z."/>
        </authorList>
    </citation>
    <scope>NUCLEOTIDE SEQUENCE [LARGE SCALE GENOMIC DNA]</scope>
    <source>
        <strain evidence="17">c121</strain>
    </source>
</reference>
<organism evidence="16 17">
    <name type="scientific">Pseudidiomarina sediminum</name>
    <dbReference type="NCBI Taxonomy" id="431675"/>
    <lineage>
        <taxon>Bacteria</taxon>
        <taxon>Pseudomonadati</taxon>
        <taxon>Pseudomonadota</taxon>
        <taxon>Gammaproteobacteria</taxon>
        <taxon>Alteromonadales</taxon>
        <taxon>Idiomarinaceae</taxon>
        <taxon>Pseudidiomarina</taxon>
    </lineage>
</organism>
<dbReference type="InterPro" id="IPR013785">
    <property type="entry name" value="Aldolase_TIM"/>
</dbReference>
<dbReference type="GO" id="GO:0030145">
    <property type="term" value="F:manganese ion binding"/>
    <property type="evidence" value="ECO:0007669"/>
    <property type="project" value="UniProtKB-UniRule"/>
</dbReference>
<feature type="region of interest" description="Regulatory domain" evidence="14">
    <location>
        <begin position="396"/>
        <end position="528"/>
    </location>
</feature>
<dbReference type="PANTHER" id="PTHR10277:SF9">
    <property type="entry name" value="2-ISOPROPYLMALATE SYNTHASE 1, CHLOROPLASTIC-RELATED"/>
    <property type="match status" value="1"/>
</dbReference>
<evidence type="ECO:0000256" key="6">
    <source>
        <dbReference type="ARBA" id="ARBA00022430"/>
    </source>
</evidence>
<dbReference type="PROSITE" id="PS50991">
    <property type="entry name" value="PYR_CT"/>
    <property type="match status" value="1"/>
</dbReference>
<dbReference type="Gene3D" id="3.30.160.270">
    <property type="match status" value="1"/>
</dbReference>
<feature type="binding site" evidence="14">
    <location>
        <position position="206"/>
    </location>
    <ligand>
        <name>Mn(2+)</name>
        <dbReference type="ChEBI" id="CHEBI:29035"/>
    </ligand>
</feature>
<dbReference type="NCBIfam" id="NF002086">
    <property type="entry name" value="PRK00915.1-3"/>
    <property type="match status" value="1"/>
</dbReference>
<comment type="cofactor">
    <cofactor evidence="14">
        <name>Mn(2+)</name>
        <dbReference type="ChEBI" id="CHEBI:29035"/>
    </cofactor>
</comment>
<evidence type="ECO:0000259" key="15">
    <source>
        <dbReference type="PROSITE" id="PS50991"/>
    </source>
</evidence>
<dbReference type="Pfam" id="PF22617">
    <property type="entry name" value="HCS_D2"/>
    <property type="match status" value="1"/>
</dbReference>
<evidence type="ECO:0000256" key="9">
    <source>
        <dbReference type="ARBA" id="ARBA00022723"/>
    </source>
</evidence>
<evidence type="ECO:0000256" key="1">
    <source>
        <dbReference type="ARBA" id="ARBA00000064"/>
    </source>
</evidence>
<dbReference type="EC" id="2.3.3.13" evidence="4 14"/>
<feature type="binding site" evidence="14">
    <location>
        <position position="18"/>
    </location>
    <ligand>
        <name>Mn(2+)</name>
        <dbReference type="ChEBI" id="CHEBI:29035"/>
    </ligand>
</feature>
<keyword evidence="6 14" id="KW-0432">Leucine biosynthesis</keyword>
<dbReference type="RefSeq" id="WP_026861253.1">
    <property type="nucleotide sequence ID" value="NZ_PIQE01000001.1"/>
</dbReference>
<evidence type="ECO:0000256" key="10">
    <source>
        <dbReference type="ARBA" id="ARBA00023211"/>
    </source>
</evidence>
<keyword evidence="14" id="KW-0963">Cytoplasm</keyword>
<feature type="binding site" evidence="14">
    <location>
        <position position="208"/>
    </location>
    <ligand>
        <name>Mn(2+)</name>
        <dbReference type="ChEBI" id="CHEBI:29035"/>
    </ligand>
</feature>
<dbReference type="EMBL" id="PIQE01000001">
    <property type="protein sequence ID" value="RUO74927.1"/>
    <property type="molecule type" value="Genomic_DNA"/>
</dbReference>
<evidence type="ECO:0000256" key="4">
    <source>
        <dbReference type="ARBA" id="ARBA00012973"/>
    </source>
</evidence>
<dbReference type="Gene3D" id="3.20.20.70">
    <property type="entry name" value="Aldolase class I"/>
    <property type="match status" value="1"/>
</dbReference>
<dbReference type="Proteomes" id="UP000287022">
    <property type="component" value="Unassembled WGS sequence"/>
</dbReference>
<keyword evidence="7 14" id="KW-0028">Amino-acid biosynthesis</keyword>